<evidence type="ECO:0000256" key="1">
    <source>
        <dbReference type="ARBA" id="ARBA00008591"/>
    </source>
</evidence>
<evidence type="ECO:0000313" key="3">
    <source>
        <dbReference type="Proteomes" id="UP000778523"/>
    </source>
</evidence>
<dbReference type="PANTHER" id="PTHR37298:SF1">
    <property type="entry name" value="UPF0111 PROTEIN YKAA"/>
    <property type="match status" value="1"/>
</dbReference>
<keyword evidence="3" id="KW-1185">Reference proteome</keyword>
<dbReference type="PANTHER" id="PTHR37298">
    <property type="entry name" value="UPF0111 PROTEIN YKAA"/>
    <property type="match status" value="1"/>
</dbReference>
<accession>A0ABX2IIM9</accession>
<protein>
    <submittedName>
        <fullName evidence="2">DUF47 domain-containing protein</fullName>
    </submittedName>
</protein>
<comment type="similarity">
    <text evidence="1">Belongs to the UPF0111 family.</text>
</comment>
<organism evidence="2 3">
    <name type="scientific">Uliginosibacterium aquaticum</name>
    <dbReference type="NCBI Taxonomy" id="2731212"/>
    <lineage>
        <taxon>Bacteria</taxon>
        <taxon>Pseudomonadati</taxon>
        <taxon>Pseudomonadota</taxon>
        <taxon>Betaproteobacteria</taxon>
        <taxon>Rhodocyclales</taxon>
        <taxon>Zoogloeaceae</taxon>
        <taxon>Uliginosibacterium</taxon>
    </lineage>
</organism>
<name>A0ABX2IIM9_9RHOO</name>
<dbReference type="Proteomes" id="UP000778523">
    <property type="component" value="Unassembled WGS sequence"/>
</dbReference>
<reference evidence="2 3" key="1">
    <citation type="submission" date="2020-06" db="EMBL/GenBank/DDBJ databases">
        <title>Draft genome of Uliginosibacterium sp. IMCC34675.</title>
        <authorList>
            <person name="Song J."/>
        </authorList>
    </citation>
    <scope>NUCLEOTIDE SEQUENCE [LARGE SCALE GENOMIC DNA]</scope>
    <source>
        <strain evidence="2 3">IMCC34675</strain>
    </source>
</reference>
<dbReference type="Gene3D" id="1.20.58.220">
    <property type="entry name" value="Phosphate transport system protein phou homolog 2, domain 2"/>
    <property type="match status" value="1"/>
</dbReference>
<proteinExistence type="inferred from homology"/>
<gene>
    <name evidence="2" type="ORF">HJ583_016760</name>
</gene>
<dbReference type="InterPro" id="IPR018445">
    <property type="entry name" value="Put_Phosphate_transp_reg"/>
</dbReference>
<comment type="caution">
    <text evidence="2">The sequence shown here is derived from an EMBL/GenBank/DDBJ whole genome shotgun (WGS) entry which is preliminary data.</text>
</comment>
<dbReference type="InterPro" id="IPR038078">
    <property type="entry name" value="PhoU-like_sf"/>
</dbReference>
<dbReference type="SUPFAM" id="SSF109755">
    <property type="entry name" value="PhoU-like"/>
    <property type="match status" value="1"/>
</dbReference>
<dbReference type="Pfam" id="PF01865">
    <property type="entry name" value="PhoU_div"/>
    <property type="match status" value="1"/>
</dbReference>
<dbReference type="EMBL" id="JABCSC020000005">
    <property type="protein sequence ID" value="NSL56686.1"/>
    <property type="molecule type" value="Genomic_DNA"/>
</dbReference>
<sequence length="209" mass="23594">MFGRFMPREGRFFDFFNAHAEQVVLAAQQLVALMSASPEDMPGIVSAIDEIETQADKITHDTVALLHTTFITPFDRDAIHALVNDLDDIVDAIQDVAEGISLYNIRRMTPDAVQMAELTLSCCERVRQIIKLIGDMEHASDILRTCREIEQLESDCDRVMRSALGRVFRDERDPLQVIKMKAIYEGLEKITDHCEDVSKVVEGLVLENA</sequence>
<evidence type="ECO:0000313" key="2">
    <source>
        <dbReference type="EMBL" id="NSL56686.1"/>
    </source>
</evidence>
<dbReference type="InterPro" id="IPR052912">
    <property type="entry name" value="UPF0111_domain"/>
</dbReference>